<dbReference type="Proteomes" id="UP000671828">
    <property type="component" value="Chromosome"/>
</dbReference>
<evidence type="ECO:0000313" key="3">
    <source>
        <dbReference type="Proteomes" id="UP000671828"/>
    </source>
</evidence>
<feature type="compositionally biased region" description="Gly residues" evidence="1">
    <location>
        <begin position="1"/>
        <end position="33"/>
    </location>
</feature>
<proteinExistence type="predicted"/>
<sequence>GGAGGHGPVGGPGAGRPGGPGAGGVGAGHGAGQGEDDVEHKTADYLVETDDVFGDDRLVAPPVIGETPR</sequence>
<name>A0A8T8I6Y6_9PSEU</name>
<protein>
    <submittedName>
        <fullName evidence="2">Uncharacterized protein</fullName>
    </submittedName>
</protein>
<evidence type="ECO:0000313" key="2">
    <source>
        <dbReference type="EMBL" id="QTR06539.1"/>
    </source>
</evidence>
<feature type="region of interest" description="Disordered" evidence="1">
    <location>
        <begin position="1"/>
        <end position="43"/>
    </location>
</feature>
<dbReference type="EMBL" id="CP072788">
    <property type="protein sequence ID" value="QTR06539.1"/>
    <property type="molecule type" value="Genomic_DNA"/>
</dbReference>
<dbReference type="AlphaFoldDB" id="A0A8T8I6Y6"/>
<gene>
    <name evidence="2" type="ORF">J7S33_16930</name>
</gene>
<reference evidence="2" key="1">
    <citation type="submission" date="2021-04" db="EMBL/GenBank/DDBJ databases">
        <title>Saccharothrix algeriensis WGS.</title>
        <authorList>
            <person name="Stuskova K."/>
            <person name="Hakalova E."/>
            <person name="Tebbal A.B."/>
            <person name="Eichmeier A."/>
        </authorList>
    </citation>
    <scope>NUCLEOTIDE SEQUENCE</scope>
    <source>
        <strain evidence="2">NRRL B-24137</strain>
    </source>
</reference>
<accession>A0A8T8I6Y6</accession>
<organism evidence="2 3">
    <name type="scientific">Saccharothrix algeriensis</name>
    <dbReference type="NCBI Taxonomy" id="173560"/>
    <lineage>
        <taxon>Bacteria</taxon>
        <taxon>Bacillati</taxon>
        <taxon>Actinomycetota</taxon>
        <taxon>Actinomycetes</taxon>
        <taxon>Pseudonocardiales</taxon>
        <taxon>Pseudonocardiaceae</taxon>
        <taxon>Saccharothrix</taxon>
    </lineage>
</organism>
<evidence type="ECO:0000256" key="1">
    <source>
        <dbReference type="SAM" id="MobiDB-lite"/>
    </source>
</evidence>
<feature type="non-terminal residue" evidence="2">
    <location>
        <position position="1"/>
    </location>
</feature>